<evidence type="ECO:0000313" key="6">
    <source>
        <dbReference type="EMBL" id="EPQ58318.1"/>
    </source>
</evidence>
<dbReference type="Pfam" id="PF13450">
    <property type="entry name" value="NAD_binding_8"/>
    <property type="match status" value="1"/>
</dbReference>
<evidence type="ECO:0000256" key="1">
    <source>
        <dbReference type="ARBA" id="ARBA00010139"/>
    </source>
</evidence>
<gene>
    <name evidence="6" type="ORF">GLOTRDRAFT_35513</name>
</gene>
<keyword evidence="5" id="KW-0812">Transmembrane</keyword>
<feature type="transmembrane region" description="Helical" evidence="5">
    <location>
        <begin position="232"/>
        <end position="254"/>
    </location>
</feature>
<dbReference type="InterPro" id="IPR036188">
    <property type="entry name" value="FAD/NAD-bd_sf"/>
</dbReference>
<sequence length="553" mass="63087">MARRIAGISTAIALQERLRYASFTIYERAGDVGGTWRDNTYPGCGSDVPGHAYSLSTELNPSWSSYLVSQPEIRAYWEALFHKHNLGRKTLFNHDITTLQWDQGEQLWRLTAVDRFNNTEKEVEAHIVVSAIGGFMYPLFPDIPGQESFKGLTWHSARWRHDIDLKGKRVGVIGNGCSAAQLIPKVSEDPTVEVINFCRTQQWYSPRIQYTYPPWARWIFSHTPLATRLYRIWLMVKVSLLSVLVATVYLILWFQVFSSYMKKTAPEEYHKYLIPSFPPGCKRIIIDPGFLESLHRPNVSMVWDGIERIEESGIKLRTGEQVSLDVIVFATGYGLNPKLPMSGKNKLNLQDFFASQGGPTSYMGTCAPGFPNLYTLLGPNVATGHSSVIFSEEVQIQWVLQLIKPVIDGAVKSLEVSQEAFHEYNAWLQERLKNSVWTECHSYYRSDRREGKVVANFPGPMSLFWWILRKPRWNHFVLVGGESWIRQQSRARRIRLLGIFVGFLALVCTGLASSDSIRQGLKFWMQQVSVSSIVGCTCIDSFDSKVFDMEGWK</sequence>
<comment type="similarity">
    <text evidence="1">Belongs to the FAD-binding monooxygenase family.</text>
</comment>
<dbReference type="Pfam" id="PF00743">
    <property type="entry name" value="FMO-like"/>
    <property type="match status" value="1"/>
</dbReference>
<keyword evidence="5" id="KW-0472">Membrane</keyword>
<dbReference type="GeneID" id="19305634"/>
<feature type="transmembrane region" description="Helical" evidence="5">
    <location>
        <begin position="494"/>
        <end position="512"/>
    </location>
</feature>
<keyword evidence="2" id="KW-0285">Flavoprotein</keyword>
<evidence type="ECO:0000256" key="3">
    <source>
        <dbReference type="ARBA" id="ARBA00022827"/>
    </source>
</evidence>
<dbReference type="RefSeq" id="XP_007862835.1">
    <property type="nucleotide sequence ID" value="XM_007864644.1"/>
</dbReference>
<dbReference type="OMA" id="TWWVNSY"/>
<accession>S7QGJ9</accession>
<keyword evidence="7" id="KW-1185">Reference proteome</keyword>
<proteinExistence type="inferred from homology"/>
<dbReference type="Gene3D" id="3.50.50.60">
    <property type="entry name" value="FAD/NAD(P)-binding domain"/>
    <property type="match status" value="2"/>
</dbReference>
<dbReference type="GO" id="GO:0050660">
    <property type="term" value="F:flavin adenine dinucleotide binding"/>
    <property type="evidence" value="ECO:0007669"/>
    <property type="project" value="InterPro"/>
</dbReference>
<dbReference type="SUPFAM" id="SSF51905">
    <property type="entry name" value="FAD/NAD(P)-binding domain"/>
    <property type="match status" value="2"/>
</dbReference>
<dbReference type="GO" id="GO:0004499">
    <property type="term" value="F:N,N-dimethylaniline monooxygenase activity"/>
    <property type="evidence" value="ECO:0007669"/>
    <property type="project" value="InterPro"/>
</dbReference>
<dbReference type="PANTHER" id="PTHR42877">
    <property type="entry name" value="L-ORNITHINE N(5)-MONOOXYGENASE-RELATED"/>
    <property type="match status" value="1"/>
</dbReference>
<name>S7QGJ9_GLOTA</name>
<evidence type="ECO:0000313" key="7">
    <source>
        <dbReference type="Proteomes" id="UP000030669"/>
    </source>
</evidence>
<evidence type="ECO:0000256" key="2">
    <source>
        <dbReference type="ARBA" id="ARBA00022630"/>
    </source>
</evidence>
<dbReference type="HOGENOM" id="CLU_006937_7_0_1"/>
<dbReference type="AlphaFoldDB" id="S7QGJ9"/>
<keyword evidence="3" id="KW-0274">FAD</keyword>
<dbReference type="PANTHER" id="PTHR42877:SF4">
    <property type="entry name" value="FAD_NAD(P)-BINDING DOMAIN-CONTAINING PROTEIN-RELATED"/>
    <property type="match status" value="1"/>
</dbReference>
<keyword evidence="4" id="KW-0560">Oxidoreductase</keyword>
<dbReference type="EMBL" id="KB469298">
    <property type="protein sequence ID" value="EPQ58318.1"/>
    <property type="molecule type" value="Genomic_DNA"/>
</dbReference>
<dbReference type="InterPro" id="IPR020946">
    <property type="entry name" value="Flavin_mOase-like"/>
</dbReference>
<dbReference type="InterPro" id="IPR051209">
    <property type="entry name" value="FAD-bind_Monooxygenase_sf"/>
</dbReference>
<organism evidence="6 7">
    <name type="scientific">Gloeophyllum trabeum (strain ATCC 11539 / FP-39264 / Madison 617)</name>
    <name type="common">Brown rot fungus</name>
    <dbReference type="NCBI Taxonomy" id="670483"/>
    <lineage>
        <taxon>Eukaryota</taxon>
        <taxon>Fungi</taxon>
        <taxon>Dikarya</taxon>
        <taxon>Basidiomycota</taxon>
        <taxon>Agaricomycotina</taxon>
        <taxon>Agaricomycetes</taxon>
        <taxon>Gloeophyllales</taxon>
        <taxon>Gloeophyllaceae</taxon>
        <taxon>Gloeophyllum</taxon>
    </lineage>
</organism>
<dbReference type="Proteomes" id="UP000030669">
    <property type="component" value="Unassembled WGS sequence"/>
</dbReference>
<evidence type="ECO:0000256" key="4">
    <source>
        <dbReference type="ARBA" id="ARBA00023002"/>
    </source>
</evidence>
<dbReference type="eggNOG" id="KOG1399">
    <property type="taxonomic scope" value="Eukaryota"/>
</dbReference>
<evidence type="ECO:0000256" key="5">
    <source>
        <dbReference type="SAM" id="Phobius"/>
    </source>
</evidence>
<reference evidence="6 7" key="1">
    <citation type="journal article" date="2012" name="Science">
        <title>The Paleozoic origin of enzymatic lignin decomposition reconstructed from 31 fungal genomes.</title>
        <authorList>
            <person name="Floudas D."/>
            <person name="Binder M."/>
            <person name="Riley R."/>
            <person name="Barry K."/>
            <person name="Blanchette R.A."/>
            <person name="Henrissat B."/>
            <person name="Martinez A.T."/>
            <person name="Otillar R."/>
            <person name="Spatafora J.W."/>
            <person name="Yadav J.S."/>
            <person name="Aerts A."/>
            <person name="Benoit I."/>
            <person name="Boyd A."/>
            <person name="Carlson A."/>
            <person name="Copeland A."/>
            <person name="Coutinho P.M."/>
            <person name="de Vries R.P."/>
            <person name="Ferreira P."/>
            <person name="Findley K."/>
            <person name="Foster B."/>
            <person name="Gaskell J."/>
            <person name="Glotzer D."/>
            <person name="Gorecki P."/>
            <person name="Heitman J."/>
            <person name="Hesse C."/>
            <person name="Hori C."/>
            <person name="Igarashi K."/>
            <person name="Jurgens J.A."/>
            <person name="Kallen N."/>
            <person name="Kersten P."/>
            <person name="Kohler A."/>
            <person name="Kuees U."/>
            <person name="Kumar T.K.A."/>
            <person name="Kuo A."/>
            <person name="LaButti K."/>
            <person name="Larrondo L.F."/>
            <person name="Lindquist E."/>
            <person name="Ling A."/>
            <person name="Lombard V."/>
            <person name="Lucas S."/>
            <person name="Lundell T."/>
            <person name="Martin R."/>
            <person name="McLaughlin D.J."/>
            <person name="Morgenstern I."/>
            <person name="Morin E."/>
            <person name="Murat C."/>
            <person name="Nagy L.G."/>
            <person name="Nolan M."/>
            <person name="Ohm R.A."/>
            <person name="Patyshakuliyeva A."/>
            <person name="Rokas A."/>
            <person name="Ruiz-Duenas F.J."/>
            <person name="Sabat G."/>
            <person name="Salamov A."/>
            <person name="Samejima M."/>
            <person name="Schmutz J."/>
            <person name="Slot J.C."/>
            <person name="St John F."/>
            <person name="Stenlid J."/>
            <person name="Sun H."/>
            <person name="Sun S."/>
            <person name="Syed K."/>
            <person name="Tsang A."/>
            <person name="Wiebenga A."/>
            <person name="Young D."/>
            <person name="Pisabarro A."/>
            <person name="Eastwood D.C."/>
            <person name="Martin F."/>
            <person name="Cullen D."/>
            <person name="Grigoriev I.V."/>
            <person name="Hibbett D.S."/>
        </authorList>
    </citation>
    <scope>NUCLEOTIDE SEQUENCE [LARGE SCALE GENOMIC DNA]</scope>
    <source>
        <strain evidence="6 7">ATCC 11539</strain>
    </source>
</reference>
<dbReference type="KEGG" id="gtr:GLOTRDRAFT_35513"/>
<dbReference type="GO" id="GO:0050661">
    <property type="term" value="F:NADP binding"/>
    <property type="evidence" value="ECO:0007669"/>
    <property type="project" value="InterPro"/>
</dbReference>
<protein>
    <submittedName>
        <fullName evidence="6">FAD/NAD P-binding domain-containing protein</fullName>
    </submittedName>
</protein>
<keyword evidence="5" id="KW-1133">Transmembrane helix</keyword>
<dbReference type="OrthoDB" id="74360at2759"/>